<dbReference type="SUPFAM" id="SSF50475">
    <property type="entry name" value="FMN-binding split barrel"/>
    <property type="match status" value="1"/>
</dbReference>
<reference evidence="2" key="1">
    <citation type="journal article" date="2019" name="Int. J. Syst. Evol. Microbiol.">
        <title>The Global Catalogue of Microorganisms (GCM) 10K type strain sequencing project: providing services to taxonomists for standard genome sequencing and annotation.</title>
        <authorList>
            <consortium name="The Broad Institute Genomics Platform"/>
            <consortium name="The Broad Institute Genome Sequencing Center for Infectious Disease"/>
            <person name="Wu L."/>
            <person name="Ma J."/>
        </authorList>
    </citation>
    <scope>NUCLEOTIDE SEQUENCE [LARGE SCALE GENOMIC DNA]</scope>
    <source>
        <strain evidence="2">JCM 17983</strain>
    </source>
</reference>
<proteinExistence type="predicted"/>
<dbReference type="RefSeq" id="WP_274231777.1">
    <property type="nucleotide sequence ID" value="NZ_BAABHQ010000009.1"/>
</dbReference>
<sequence length="146" mass="15593">MTTSRETDEMTVAECHRLLDSVPVGRMVFTDATGPAAHPVNFLRHGPSIIVRTGPGPKLDAARRGDLVAFEVDQVDADAHTGWSVLVVGRAEVVTDVDELIAVLDVAHRPWVRRRGAHVVRITAHRITGRRLALDPAEGGAAPGGG</sequence>
<dbReference type="Proteomes" id="UP001500457">
    <property type="component" value="Unassembled WGS sequence"/>
</dbReference>
<dbReference type="InterPro" id="IPR012349">
    <property type="entry name" value="Split_barrel_FMN-bd"/>
</dbReference>
<dbReference type="Pfam" id="PF12900">
    <property type="entry name" value="Pyridox_ox_2"/>
    <property type="match status" value="1"/>
</dbReference>
<keyword evidence="2" id="KW-1185">Reference proteome</keyword>
<organism evidence="1 2">
    <name type="scientific">Actinomycetospora straminea</name>
    <dbReference type="NCBI Taxonomy" id="663607"/>
    <lineage>
        <taxon>Bacteria</taxon>
        <taxon>Bacillati</taxon>
        <taxon>Actinomycetota</taxon>
        <taxon>Actinomycetes</taxon>
        <taxon>Pseudonocardiales</taxon>
        <taxon>Pseudonocardiaceae</taxon>
        <taxon>Actinomycetospora</taxon>
    </lineage>
</organism>
<evidence type="ECO:0000313" key="2">
    <source>
        <dbReference type="Proteomes" id="UP001500457"/>
    </source>
</evidence>
<protein>
    <submittedName>
        <fullName evidence="1">Pyridoxamine 5'-phosphate oxidase family protein</fullName>
    </submittedName>
</protein>
<dbReference type="InterPro" id="IPR024747">
    <property type="entry name" value="Pyridox_Oxase-rel"/>
</dbReference>
<dbReference type="EMBL" id="BAABHQ010000009">
    <property type="protein sequence ID" value="GAA4880735.1"/>
    <property type="molecule type" value="Genomic_DNA"/>
</dbReference>
<name>A0ABP9EM16_9PSEU</name>
<dbReference type="Gene3D" id="2.30.110.10">
    <property type="entry name" value="Electron Transport, Fmn-binding Protein, Chain A"/>
    <property type="match status" value="1"/>
</dbReference>
<accession>A0ABP9EM16</accession>
<evidence type="ECO:0000313" key="1">
    <source>
        <dbReference type="EMBL" id="GAA4880735.1"/>
    </source>
</evidence>
<comment type="caution">
    <text evidence="1">The sequence shown here is derived from an EMBL/GenBank/DDBJ whole genome shotgun (WGS) entry which is preliminary data.</text>
</comment>
<gene>
    <name evidence="1" type="ORF">GCM10023203_34710</name>
</gene>